<protein>
    <submittedName>
        <fullName evidence="1">Uncharacterized protein</fullName>
    </submittedName>
</protein>
<keyword evidence="2" id="KW-1185">Reference proteome</keyword>
<evidence type="ECO:0000313" key="2">
    <source>
        <dbReference type="Proteomes" id="UP000293547"/>
    </source>
</evidence>
<proteinExistence type="predicted"/>
<dbReference type="EMBL" id="PDWZ02000002">
    <property type="protein sequence ID" value="KAB2108599.1"/>
    <property type="molecule type" value="Genomic_DNA"/>
</dbReference>
<gene>
    <name evidence="1" type="ORF">AG0111_0g2491</name>
</gene>
<name>A0ACB6FVX4_9PLEO</name>
<dbReference type="Proteomes" id="UP000293547">
    <property type="component" value="Unassembled WGS sequence"/>
</dbReference>
<reference evidence="1 2" key="1">
    <citation type="journal article" date="2019" name="bioRxiv">
        <title>Genomics, evolutionary history and diagnostics of the Alternaria alternata species group including apple and Asian pear pathotypes.</title>
        <authorList>
            <person name="Armitage A.D."/>
            <person name="Cockerton H.M."/>
            <person name="Sreenivasaprasad S."/>
            <person name="Woodhall J.W."/>
            <person name="Lane C.R."/>
            <person name="Harrison R.J."/>
            <person name="Clarkson J.P."/>
        </authorList>
    </citation>
    <scope>NUCLEOTIDE SEQUENCE [LARGE SCALE GENOMIC DNA]</scope>
    <source>
        <strain evidence="1 2">FERA 650</strain>
    </source>
</reference>
<sequence length="507" mass="59478">MSGRLDRNPDNGFPDWYQLVCPELNQAIHIGQRNDYNCDTASLFKEKNEDWFYYAFVKPLSDAQRVQHFYPPGGDLFERLPNEILDQILDHVLPPDCFDRRRGLKHLDWGRNPSPKYVDEIRNAQATLDHIAELSLNFLALGLSSARIWPLVLSRIHRLYRENWVGRKVGFHHVKARFTSEQCQNYGIEDTFETFLASVDDWKWDWTWHDQDERWLALTVWKDCPSASDQQAFKMWIYDLKNRPDDLKNIKQDLMLRPKPGAYSRRRVWVLRNLTTRQYVRSDQLQEEPDSDPAPDWGDDPRSYELLSDKMKRVGKSLTQRVLYKPKKENKHAESKTDEQFTLANIFLVLTCSGGNRAPSATTNTTTTPEDPHSPDKYLEFVHGPWAGCAFEVITLDEHVLTQQQQQQQQSQPSPESNAQQPNNVWVDVSKEVVADIANLRFCIQRMRDMRNASHKLYVSRDNKTAYTVYWDDFWAKVASTRKLHRQWVVKTCPPRPWIDESMYASI</sequence>
<evidence type="ECO:0000313" key="1">
    <source>
        <dbReference type="EMBL" id="KAB2108599.1"/>
    </source>
</evidence>
<accession>A0ACB6FVX4</accession>
<organism evidence="1 2">
    <name type="scientific">Alternaria gaisen</name>
    <dbReference type="NCBI Taxonomy" id="167740"/>
    <lineage>
        <taxon>Eukaryota</taxon>
        <taxon>Fungi</taxon>
        <taxon>Dikarya</taxon>
        <taxon>Ascomycota</taxon>
        <taxon>Pezizomycotina</taxon>
        <taxon>Dothideomycetes</taxon>
        <taxon>Pleosporomycetidae</taxon>
        <taxon>Pleosporales</taxon>
        <taxon>Pleosporineae</taxon>
        <taxon>Pleosporaceae</taxon>
        <taxon>Alternaria</taxon>
        <taxon>Alternaria sect. Alternaria</taxon>
    </lineage>
</organism>
<comment type="caution">
    <text evidence="1">The sequence shown here is derived from an EMBL/GenBank/DDBJ whole genome shotgun (WGS) entry which is preliminary data.</text>
</comment>